<protein>
    <recommendedName>
        <fullName evidence="4">Lipoprotein</fullName>
    </recommendedName>
</protein>
<name>A0AAJ6ND82_9PAST</name>
<dbReference type="RefSeq" id="WP_306376033.1">
    <property type="nucleotide sequence ID" value="NZ_JASAYT010000010.1"/>
</dbReference>
<dbReference type="AlphaFoldDB" id="A0AAJ6ND82"/>
<comment type="caution">
    <text evidence="2">The sequence shown here is derived from an EMBL/GenBank/DDBJ whole genome shotgun (WGS) entry which is preliminary data.</text>
</comment>
<organism evidence="2 3">
    <name type="scientific">Phocoenobacter skyensis</name>
    <dbReference type="NCBI Taxonomy" id="97481"/>
    <lineage>
        <taxon>Bacteria</taxon>
        <taxon>Pseudomonadati</taxon>
        <taxon>Pseudomonadota</taxon>
        <taxon>Gammaproteobacteria</taxon>
        <taxon>Pasteurellales</taxon>
        <taxon>Pasteurellaceae</taxon>
        <taxon>Phocoenobacter</taxon>
    </lineage>
</organism>
<sequence length="154" mass="17985">MRKFTLLAILMLLAGYSIAKPNLPMQEQNNGNVYIVGFVKKFPILTLIFQPRKTMEVCWYKKGKNRAFLLTDEGKRYPITDVNESGEWIPSSDPNIKMKAVSWCPKWRTFRPNETFSIDFIYPVASSHKFSLYDGEKGFRGVKNFWKFENISLK</sequence>
<evidence type="ECO:0000256" key="1">
    <source>
        <dbReference type="SAM" id="SignalP"/>
    </source>
</evidence>
<gene>
    <name evidence="2" type="ORF">QJU97_04100</name>
</gene>
<proteinExistence type="predicted"/>
<evidence type="ECO:0000313" key="2">
    <source>
        <dbReference type="EMBL" id="MDP8174641.1"/>
    </source>
</evidence>
<reference evidence="2" key="1">
    <citation type="journal article" date="2023" name="Front. Microbiol.">
        <title>Phylogeography and host specificity of Pasteurellaceae pathogenic to sea-farmed fish in the north-east Atlantic.</title>
        <authorList>
            <person name="Gulla S."/>
            <person name="Colquhoun D.J."/>
            <person name="Olsen A.B."/>
            <person name="Spilsberg B."/>
            <person name="Lagesen K."/>
            <person name="Aakesson C.P."/>
            <person name="Strom S."/>
            <person name="Manji F."/>
            <person name="Birkbeck T.H."/>
            <person name="Nilsen H.K."/>
        </authorList>
    </citation>
    <scope>NUCLEOTIDE SEQUENCE</scope>
    <source>
        <strain evidence="2">98B1</strain>
    </source>
</reference>
<dbReference type="Proteomes" id="UP001231736">
    <property type="component" value="Unassembled WGS sequence"/>
</dbReference>
<evidence type="ECO:0000313" key="3">
    <source>
        <dbReference type="Proteomes" id="UP001231736"/>
    </source>
</evidence>
<accession>A0AAJ6ND82</accession>
<keyword evidence="1" id="KW-0732">Signal</keyword>
<evidence type="ECO:0008006" key="4">
    <source>
        <dbReference type="Google" id="ProtNLM"/>
    </source>
</evidence>
<dbReference type="EMBL" id="JASAYT010000010">
    <property type="protein sequence ID" value="MDP8174641.1"/>
    <property type="molecule type" value="Genomic_DNA"/>
</dbReference>
<feature type="chain" id="PRO_5042510797" description="Lipoprotein" evidence="1">
    <location>
        <begin position="20"/>
        <end position="154"/>
    </location>
</feature>
<feature type="signal peptide" evidence="1">
    <location>
        <begin position="1"/>
        <end position="19"/>
    </location>
</feature>